<accession>A0ACC6UQV4</accession>
<proteinExistence type="predicted"/>
<reference evidence="1" key="1">
    <citation type="submission" date="2024-07" db="EMBL/GenBank/DDBJ databases">
        <title>Genome sequencing of plant associated microbes to promote plant fitness in Sorghum bicolor and Oryza sativa.</title>
        <authorList>
            <person name="Coleman-Derr D."/>
        </authorList>
    </citation>
    <scope>NUCLEOTIDE SEQUENCE</scope>
    <source>
        <strain evidence="1">SAI-173</strain>
    </source>
</reference>
<name>A0ACC6UQV4_STRAO</name>
<keyword evidence="2" id="KW-1185">Reference proteome</keyword>
<protein>
    <submittedName>
        <fullName evidence="1">Uncharacterized protein</fullName>
    </submittedName>
</protein>
<evidence type="ECO:0000313" key="1">
    <source>
        <dbReference type="EMBL" id="MEY9813674.1"/>
    </source>
</evidence>
<dbReference type="EMBL" id="JBGCBD010000002">
    <property type="protein sequence ID" value="MEY9813674.1"/>
    <property type="molecule type" value="Genomic_DNA"/>
</dbReference>
<comment type="caution">
    <text evidence="1">The sequence shown here is derived from an EMBL/GenBank/DDBJ whole genome shotgun (WGS) entry which is preliminary data.</text>
</comment>
<organism evidence="1 2">
    <name type="scientific">Streptomyces albogriseolus</name>
    <dbReference type="NCBI Taxonomy" id="1887"/>
    <lineage>
        <taxon>Bacteria</taxon>
        <taxon>Bacillati</taxon>
        <taxon>Actinomycetota</taxon>
        <taxon>Actinomycetes</taxon>
        <taxon>Kitasatosporales</taxon>
        <taxon>Streptomycetaceae</taxon>
        <taxon>Streptomyces</taxon>
        <taxon>Streptomyces albogriseolus group</taxon>
    </lineage>
</organism>
<dbReference type="Proteomes" id="UP001565447">
    <property type="component" value="Unassembled WGS sequence"/>
</dbReference>
<evidence type="ECO:0000313" key="2">
    <source>
        <dbReference type="Proteomes" id="UP001565447"/>
    </source>
</evidence>
<gene>
    <name evidence="1" type="ORF">RKD21_003931</name>
</gene>
<sequence length="443" mass="46660">MTEAPALRPAAGRGPGLERCHGSRLSVEDGALVLRARGRTRRVPVGDGGVARAVFVDAAMDAAVDAGRDEPGRPGAWGEVRLQDRDGAQVARIPLGEWLPEAPALPERAVQGEQLLERTGVAGLLKAAGVPLHIARDRTGPRAGSGKGGVSLGPGPAFPLWYWCVRGVAGTLWFSAFTVVVFSDTVPAWLVLLLALTALCGPVARLALRAWTRLRAGRRRVTVLERVAPSPAAGTGATARFLRDTELRVQDRDLVLRDLGGQEYWFARSGPHAVKRLVKVLDGAGLPVGAELRGPGEQVRAVFPWDLWFGGADGAGGWSRLCGASGLAVSERRLSGRRTWPKGPVLGTGLLPRTGRDARRMARFPGTAAGVSSTAVMAFGNLFSVVQGVRVADTAPGPAAVAVAAGALGLVLQAVPYAVHELRGRLVLDRPAAERTTNEEARR</sequence>